<proteinExistence type="predicted"/>
<accession>A0A3Q9J6L0</accession>
<dbReference type="InterPro" id="IPR044668">
    <property type="entry name" value="PuuD-like"/>
</dbReference>
<dbReference type="Proteomes" id="UP000274841">
    <property type="component" value="Chromosome"/>
</dbReference>
<dbReference type="InterPro" id="IPR029062">
    <property type="entry name" value="Class_I_gatase-like"/>
</dbReference>
<dbReference type="CDD" id="cd01745">
    <property type="entry name" value="GATase1_2"/>
    <property type="match status" value="1"/>
</dbReference>
<dbReference type="PANTHER" id="PTHR43235">
    <property type="entry name" value="GLUTAMINE AMIDOTRANSFERASE PB2B2.05-RELATED"/>
    <property type="match status" value="1"/>
</dbReference>
<dbReference type="AlphaFoldDB" id="A0A3Q9J6L0"/>
<dbReference type="GO" id="GO:0005829">
    <property type="term" value="C:cytosol"/>
    <property type="evidence" value="ECO:0007669"/>
    <property type="project" value="TreeGrafter"/>
</dbReference>
<dbReference type="EMBL" id="CP031422">
    <property type="protein sequence ID" value="AZS42445.1"/>
    <property type="molecule type" value="Genomic_DNA"/>
</dbReference>
<name>A0A3Q9J6L0_9MICO</name>
<dbReference type="PANTHER" id="PTHR43235:SF1">
    <property type="entry name" value="GLUTAMINE AMIDOTRANSFERASE PB2B2.05-RELATED"/>
    <property type="match status" value="1"/>
</dbReference>
<dbReference type="PROSITE" id="PS51273">
    <property type="entry name" value="GATASE_TYPE_1"/>
    <property type="match status" value="1"/>
</dbReference>
<dbReference type="GO" id="GO:0006598">
    <property type="term" value="P:polyamine catabolic process"/>
    <property type="evidence" value="ECO:0007669"/>
    <property type="project" value="TreeGrafter"/>
</dbReference>
<feature type="region of interest" description="Disordered" evidence="1">
    <location>
        <begin position="69"/>
        <end position="88"/>
    </location>
</feature>
<dbReference type="Pfam" id="PF07722">
    <property type="entry name" value="Peptidase_C26"/>
    <property type="match status" value="1"/>
</dbReference>
<dbReference type="Gene3D" id="3.40.50.880">
    <property type="match status" value="1"/>
</dbReference>
<dbReference type="GO" id="GO:0033969">
    <property type="term" value="F:gamma-glutamyl-gamma-aminobutyrate hydrolase activity"/>
    <property type="evidence" value="ECO:0007669"/>
    <property type="project" value="TreeGrafter"/>
</dbReference>
<keyword evidence="2" id="KW-0328">Glycosyltransferase</keyword>
<dbReference type="RefSeq" id="WP_058630969.1">
    <property type="nucleotide sequence ID" value="NZ_CP031422.1"/>
</dbReference>
<protein>
    <submittedName>
        <fullName evidence="2">Glutamine amidotransferase</fullName>
        <ecNumber evidence="2">2.4.2.-</ecNumber>
    </submittedName>
</protein>
<dbReference type="EC" id="2.4.2.-" evidence="2"/>
<reference evidence="2 3" key="1">
    <citation type="submission" date="2018-08" db="EMBL/GenBank/DDBJ databases">
        <title>Microbacterium oxydans strain HG3.</title>
        <authorList>
            <person name="ORTET P."/>
        </authorList>
    </citation>
    <scope>NUCLEOTIDE SEQUENCE [LARGE SCALE GENOMIC DNA]</scope>
    <source>
        <strain evidence="2 3">HG3</strain>
    </source>
</reference>
<dbReference type="GO" id="GO:0016757">
    <property type="term" value="F:glycosyltransferase activity"/>
    <property type="evidence" value="ECO:0007669"/>
    <property type="project" value="UniProtKB-KW"/>
</dbReference>
<evidence type="ECO:0000256" key="1">
    <source>
        <dbReference type="SAM" id="MobiDB-lite"/>
    </source>
</evidence>
<dbReference type="SUPFAM" id="SSF52317">
    <property type="entry name" value="Class I glutamine amidotransferase-like"/>
    <property type="match status" value="1"/>
</dbReference>
<sequence>MTRPFIGITTWRRSIDTDLGSGRPAHTLGTEYASPVEAAGGAVVLLPPTAGVDEVLDRLDGLVLSGGEDVHPSRYGAEPQEGKNYDPSRDGYEIALALGARRRGIPVLAICRGLQVSNIAFGGTLLVDIPATEHHEPVRGADQQLAARHPVLLAEDSRLASLYGTRQRTVNTIHHQSIDAPAPGLRPVAWAPDGIVEAVEADGDWPFWAVQWHPEKMIAPDEAAEEMPLFAAFVSAARERAAEHPAAEKGTR</sequence>
<keyword evidence="2" id="KW-0808">Transferase</keyword>
<evidence type="ECO:0000313" key="2">
    <source>
        <dbReference type="EMBL" id="AZS42445.1"/>
    </source>
</evidence>
<evidence type="ECO:0000313" key="3">
    <source>
        <dbReference type="Proteomes" id="UP000274841"/>
    </source>
</evidence>
<keyword evidence="2" id="KW-0315">Glutamine amidotransferase</keyword>
<dbReference type="KEGG" id="moy:CVS54_03808"/>
<organism evidence="2 3">
    <name type="scientific">Microbacterium oxydans</name>
    <dbReference type="NCBI Taxonomy" id="82380"/>
    <lineage>
        <taxon>Bacteria</taxon>
        <taxon>Bacillati</taxon>
        <taxon>Actinomycetota</taxon>
        <taxon>Actinomycetes</taxon>
        <taxon>Micrococcales</taxon>
        <taxon>Microbacteriaceae</taxon>
        <taxon>Microbacterium</taxon>
    </lineage>
</organism>
<dbReference type="InterPro" id="IPR011697">
    <property type="entry name" value="Peptidase_C26"/>
</dbReference>
<gene>
    <name evidence="2" type="ORF">CVS54_03808</name>
</gene>